<reference evidence="3" key="1">
    <citation type="submission" date="2017-10" db="EMBL/GenBank/DDBJ databases">
        <title>Completed PacBio SMRT sequence of Methylosinus trichosporium OB3b reveals presence of a third large plasmid.</title>
        <authorList>
            <person name="Charles T.C."/>
            <person name="Lynch M.D.J."/>
            <person name="Heil J.R."/>
            <person name="Cheng J."/>
        </authorList>
    </citation>
    <scope>NUCLEOTIDE SEQUENCE [LARGE SCALE GENOMIC DNA]</scope>
    <source>
        <strain evidence="3">OB3b</strain>
        <plasmid evidence="3">pob3b2</plasmid>
    </source>
</reference>
<protein>
    <submittedName>
        <fullName evidence="2">Conjugal transfer protein TraI</fullName>
    </submittedName>
</protein>
<accession>A0A2D2D782</accession>
<keyword evidence="3" id="KW-1185">Reference proteome</keyword>
<dbReference type="Proteomes" id="UP000230709">
    <property type="component" value="Plasmid pOB3b2"/>
</dbReference>
<feature type="chain" id="PRO_5013675900" evidence="1">
    <location>
        <begin position="35"/>
        <end position="330"/>
    </location>
</feature>
<sequence length="330" mass="35802">MSKLALRLVPTLLASSLLASSLLASTFLASSAFAAERGIKVYPVPPAPSPEEIDEAAHGLGNPLNKPITGAAQEPAVVGGERPPSLEALQAVRAGRGDPGLGLEPGREEALYQAALSFGAQGGLAARSFAINDMLRRYEPTLDKSYDFSAVVLPLGGGRTLLRPPVVTQGQLAFALGDNAQVARETDCVYQITREAQLASAPPNWRAYLVRNWKAPTRPHDAVLPRTEQEAAYWNKWVAEGWAQGEKQAVEIFLSDLGRLQRDIVGMARFRLLLRAGLVEHPRIAFQNSVVNGGRDELRAGDRIVRITDQPGLRADARRWEPKRRGPCPK</sequence>
<proteinExistence type="predicted"/>
<dbReference type="EMBL" id="CP023739">
    <property type="protein sequence ID" value="ATQ70886.1"/>
    <property type="molecule type" value="Genomic_DNA"/>
</dbReference>
<evidence type="ECO:0000313" key="3">
    <source>
        <dbReference type="Proteomes" id="UP000230709"/>
    </source>
</evidence>
<dbReference type="InterPro" id="IPR031618">
    <property type="entry name" value="T4SS_TraI"/>
</dbReference>
<dbReference type="Pfam" id="PF16932">
    <property type="entry name" value="T4SS_TraI"/>
    <property type="match status" value="1"/>
</dbReference>
<dbReference type="RefSeq" id="WP_099832102.1">
    <property type="nucleotide sequence ID" value="NZ_CP023739.1"/>
</dbReference>
<gene>
    <name evidence="2" type="ORF">CQW49_23350</name>
</gene>
<evidence type="ECO:0000256" key="1">
    <source>
        <dbReference type="SAM" id="SignalP"/>
    </source>
</evidence>
<keyword evidence="1" id="KW-0732">Signal</keyword>
<geneLocation type="plasmid" evidence="3">
    <name>pob3b2</name>
</geneLocation>
<keyword evidence="2" id="KW-0614">Plasmid</keyword>
<name>A0A2D2D782_METT3</name>
<organism evidence="2 3">
    <name type="scientific">Methylosinus trichosporium (strain ATCC 35070 / NCIMB 11131 / UNIQEM 75 / OB3b)</name>
    <dbReference type="NCBI Taxonomy" id="595536"/>
    <lineage>
        <taxon>Bacteria</taxon>
        <taxon>Pseudomonadati</taxon>
        <taxon>Pseudomonadota</taxon>
        <taxon>Alphaproteobacteria</taxon>
        <taxon>Hyphomicrobiales</taxon>
        <taxon>Methylocystaceae</taxon>
        <taxon>Methylosinus</taxon>
    </lineage>
</organism>
<dbReference type="AlphaFoldDB" id="A0A2D2D782"/>
<feature type="signal peptide" evidence="1">
    <location>
        <begin position="1"/>
        <end position="34"/>
    </location>
</feature>
<evidence type="ECO:0000313" key="2">
    <source>
        <dbReference type="EMBL" id="ATQ70886.1"/>
    </source>
</evidence>
<dbReference type="KEGG" id="mtw:CQW49_23350"/>